<keyword evidence="6 10" id="KW-1133">Transmembrane helix</keyword>
<name>A0ABS6BVZ0_9CLOT</name>
<comment type="subunit">
    <text evidence="10">Forms an energy-coupling factor (ECF) transporter complex composed of an ATP-binding protein (A component, CbiO), a transmembrane protein (T component, CbiQ) and 2 possible substrate-capture proteins (S components, CbiM and CbiN) of unknown stoichimetry.</text>
</comment>
<keyword evidence="5 10" id="KW-0812">Transmembrane</keyword>
<protein>
    <recommendedName>
        <fullName evidence="10">Cobalt transport protein CbiN</fullName>
    </recommendedName>
    <alternativeName>
        <fullName evidence="10">Energy-coupling factor transporter probable substrate-capture protein CbiN</fullName>
        <shortName evidence="10">ECF transporter S component CbiN</shortName>
    </alternativeName>
</protein>
<evidence type="ECO:0000256" key="6">
    <source>
        <dbReference type="ARBA" id="ARBA00022989"/>
    </source>
</evidence>
<keyword evidence="2 10" id="KW-0813">Transport</keyword>
<keyword evidence="8 10" id="KW-0472">Membrane</keyword>
<evidence type="ECO:0000313" key="11">
    <source>
        <dbReference type="EMBL" id="MBU3161093.1"/>
    </source>
</evidence>
<evidence type="ECO:0000256" key="2">
    <source>
        <dbReference type="ARBA" id="ARBA00022448"/>
    </source>
</evidence>
<feature type="transmembrane region" description="Helical" evidence="10">
    <location>
        <begin position="16"/>
        <end position="34"/>
    </location>
</feature>
<dbReference type="InterPro" id="IPR003705">
    <property type="entry name" value="CbiN"/>
</dbReference>
<proteinExistence type="inferred from homology"/>
<dbReference type="PANTHER" id="PTHR38662">
    <property type="entry name" value="COBALT TRANSPORT PROTEIN CBIN"/>
    <property type="match status" value="1"/>
</dbReference>
<keyword evidence="7 10" id="KW-0406">Ion transport</keyword>
<comment type="function">
    <text evidence="10">Part of the energy-coupling factor (ECF) transporter complex CbiMNOQ involved in cobalt import.</text>
</comment>
<keyword evidence="1 10" id="KW-0171">Cobalt transport</keyword>
<dbReference type="NCBIfam" id="NF002780">
    <property type="entry name" value="PRK02898.1"/>
    <property type="match status" value="1"/>
</dbReference>
<evidence type="ECO:0000256" key="3">
    <source>
        <dbReference type="ARBA" id="ARBA00022475"/>
    </source>
</evidence>
<dbReference type="PANTHER" id="PTHR38662:SF1">
    <property type="entry name" value="COBALT TRANSPORT PROTEIN CBIN"/>
    <property type="match status" value="1"/>
</dbReference>
<reference evidence="11 12" key="1">
    <citation type="submission" date="2021-06" db="EMBL/GenBank/DDBJ databases">
        <title>Clostridia strains as spoilage organisms.</title>
        <authorList>
            <person name="Wambui J."/>
            <person name="Stephan R."/>
            <person name="Stevens M.J.A."/>
        </authorList>
    </citation>
    <scope>NUCLEOTIDE SEQUENCE [LARGE SCALE GENOMIC DNA]</scope>
    <source>
        <strain evidence="11 12">DSM 14204</strain>
    </source>
</reference>
<keyword evidence="3 10" id="KW-1003">Cell membrane</keyword>
<dbReference type="EMBL" id="JAHLDV010000047">
    <property type="protein sequence ID" value="MBU3161093.1"/>
    <property type="molecule type" value="Genomic_DNA"/>
</dbReference>
<evidence type="ECO:0000256" key="10">
    <source>
        <dbReference type="HAMAP-Rule" id="MF_00330"/>
    </source>
</evidence>
<keyword evidence="9 10" id="KW-0170">Cobalt</keyword>
<dbReference type="Proteomes" id="UP000776252">
    <property type="component" value="Unassembled WGS sequence"/>
</dbReference>
<evidence type="ECO:0000313" key="12">
    <source>
        <dbReference type="Proteomes" id="UP000776252"/>
    </source>
</evidence>
<keyword evidence="12" id="KW-1185">Reference proteome</keyword>
<keyword evidence="4 10" id="KW-0169">Cobalamin biosynthesis</keyword>
<sequence>MSTEKKIKKNSMLKKNLILTVLVVAIAVIPLLFLKHAAFTGSDDQAKEEIIKIDANYKPWFSSIWTPPSAEVESLLFSLQAAIGSGVVCFFFGYSKGKAKGKAEAKSVVKEKVNEGEKN</sequence>
<gene>
    <name evidence="10" type="primary">cbiN</name>
    <name evidence="11" type="ORF">KPL37_15315</name>
</gene>
<evidence type="ECO:0000256" key="7">
    <source>
        <dbReference type="ARBA" id="ARBA00023065"/>
    </source>
</evidence>
<dbReference type="Pfam" id="PF02553">
    <property type="entry name" value="CbiN"/>
    <property type="match status" value="1"/>
</dbReference>
<comment type="subcellular location">
    <subcellularLocation>
        <location evidence="10">Cell membrane</location>
        <topology evidence="10">Multi-pass membrane protein</topology>
    </subcellularLocation>
</comment>
<feature type="transmembrane region" description="Helical" evidence="10">
    <location>
        <begin position="75"/>
        <end position="94"/>
    </location>
</feature>
<comment type="caution">
    <text evidence="11">The sequence shown here is derived from an EMBL/GenBank/DDBJ whole genome shotgun (WGS) entry which is preliminary data.</text>
</comment>
<comment type="pathway">
    <text evidence="10">Cofactor biosynthesis; adenosylcobalamin biosynthesis.</text>
</comment>
<dbReference type="RefSeq" id="WP_216150802.1">
    <property type="nucleotide sequence ID" value="NZ_JAHLDV010000047.1"/>
</dbReference>
<evidence type="ECO:0000256" key="9">
    <source>
        <dbReference type="ARBA" id="ARBA00023285"/>
    </source>
</evidence>
<comment type="similarity">
    <text evidence="10">Belongs to the CbiN family.</text>
</comment>
<evidence type="ECO:0000256" key="8">
    <source>
        <dbReference type="ARBA" id="ARBA00023136"/>
    </source>
</evidence>
<dbReference type="HAMAP" id="MF_00330">
    <property type="entry name" value="CbiN"/>
    <property type="match status" value="1"/>
</dbReference>
<organism evidence="11 12">
    <name type="scientific">Clostridium frigoris</name>
    <dbReference type="NCBI Taxonomy" id="205327"/>
    <lineage>
        <taxon>Bacteria</taxon>
        <taxon>Bacillati</taxon>
        <taxon>Bacillota</taxon>
        <taxon>Clostridia</taxon>
        <taxon>Eubacteriales</taxon>
        <taxon>Clostridiaceae</taxon>
        <taxon>Clostridium</taxon>
    </lineage>
</organism>
<evidence type="ECO:0000256" key="1">
    <source>
        <dbReference type="ARBA" id="ARBA00022426"/>
    </source>
</evidence>
<accession>A0ABS6BVZ0</accession>
<evidence type="ECO:0000256" key="4">
    <source>
        <dbReference type="ARBA" id="ARBA00022573"/>
    </source>
</evidence>
<evidence type="ECO:0000256" key="5">
    <source>
        <dbReference type="ARBA" id="ARBA00022692"/>
    </source>
</evidence>